<dbReference type="Gene3D" id="3.30.540.10">
    <property type="entry name" value="Fructose-1,6-Bisphosphatase, subunit A, domain 1"/>
    <property type="match status" value="1"/>
</dbReference>
<dbReference type="GO" id="GO:0046854">
    <property type="term" value="P:phosphatidylinositol phosphate biosynthetic process"/>
    <property type="evidence" value="ECO:0007669"/>
    <property type="project" value="InterPro"/>
</dbReference>
<evidence type="ECO:0000256" key="3">
    <source>
        <dbReference type="ARBA" id="ARBA00022723"/>
    </source>
</evidence>
<feature type="binding site" evidence="6">
    <location>
        <position position="100"/>
    </location>
    <ligand>
        <name>Mg(2+)</name>
        <dbReference type="ChEBI" id="CHEBI:18420"/>
        <label>1</label>
        <note>catalytic</note>
    </ligand>
</feature>
<keyword evidence="4" id="KW-0378">Hydrolase</keyword>
<keyword evidence="9" id="KW-1185">Reference proteome</keyword>
<dbReference type="AlphaFoldDB" id="A0AAJ5ZJW6"/>
<dbReference type="PROSITE" id="PS00629">
    <property type="entry name" value="IMP_1"/>
    <property type="match status" value="1"/>
</dbReference>
<protein>
    <recommendedName>
        <fullName evidence="2">inositol-phosphate phosphatase</fullName>
        <ecNumber evidence="2">3.1.3.25</ecNumber>
    </recommendedName>
</protein>
<keyword evidence="5 6" id="KW-0460">Magnesium</keyword>
<dbReference type="GO" id="GO:0006020">
    <property type="term" value="P:inositol metabolic process"/>
    <property type="evidence" value="ECO:0007669"/>
    <property type="project" value="TreeGrafter"/>
</dbReference>
<dbReference type="PRINTS" id="PR00377">
    <property type="entry name" value="IMPHPHTASES"/>
</dbReference>
<name>A0AAJ5ZJW6_9CHLR</name>
<dbReference type="Proteomes" id="UP001321249">
    <property type="component" value="Unassembled WGS sequence"/>
</dbReference>
<evidence type="ECO:0000256" key="4">
    <source>
        <dbReference type="ARBA" id="ARBA00022801"/>
    </source>
</evidence>
<dbReference type="EMBL" id="WMBE01000003">
    <property type="protein sequence ID" value="MDG0867531.1"/>
    <property type="molecule type" value="Genomic_DNA"/>
</dbReference>
<evidence type="ECO:0000313" key="7">
    <source>
        <dbReference type="EMBL" id="MDG0867531.1"/>
    </source>
</evidence>
<dbReference type="GO" id="GO:0046872">
    <property type="term" value="F:metal ion binding"/>
    <property type="evidence" value="ECO:0007669"/>
    <property type="project" value="UniProtKB-KW"/>
</dbReference>
<evidence type="ECO:0000256" key="6">
    <source>
        <dbReference type="PIRSR" id="PIRSR600760-2"/>
    </source>
</evidence>
<dbReference type="PANTHER" id="PTHR20854:SF4">
    <property type="entry name" value="INOSITOL-1-MONOPHOSPHATASE-RELATED"/>
    <property type="match status" value="1"/>
</dbReference>
<evidence type="ECO:0000313" key="9">
    <source>
        <dbReference type="Proteomes" id="UP001219901"/>
    </source>
</evidence>
<evidence type="ECO:0000256" key="2">
    <source>
        <dbReference type="ARBA" id="ARBA00013106"/>
    </source>
</evidence>
<comment type="catalytic activity">
    <reaction evidence="1">
        <text>a myo-inositol phosphate + H2O = myo-inositol + phosphate</text>
        <dbReference type="Rhea" id="RHEA:24056"/>
        <dbReference type="ChEBI" id="CHEBI:15377"/>
        <dbReference type="ChEBI" id="CHEBI:17268"/>
        <dbReference type="ChEBI" id="CHEBI:43474"/>
        <dbReference type="ChEBI" id="CHEBI:84139"/>
        <dbReference type="EC" id="3.1.3.25"/>
    </reaction>
</comment>
<reference evidence="9 10" key="1">
    <citation type="submission" date="2019-11" db="EMBL/GenBank/DDBJ databases">
        <authorList>
            <person name="Cho J.-C."/>
        </authorList>
    </citation>
    <scope>NUCLEOTIDE SEQUENCE [LARGE SCALE GENOMIC DNA]</scope>
    <source>
        <strain evidence="8 9">JH1073</strain>
        <strain evidence="7 10">JH702</strain>
    </source>
</reference>
<feature type="binding site" evidence="6">
    <location>
        <position position="121"/>
    </location>
    <ligand>
        <name>Mg(2+)</name>
        <dbReference type="ChEBI" id="CHEBI:18420"/>
        <label>1</label>
        <note>catalytic</note>
    </ligand>
</feature>
<feature type="binding site" evidence="6">
    <location>
        <position position="248"/>
    </location>
    <ligand>
        <name>Mg(2+)</name>
        <dbReference type="ChEBI" id="CHEBI:18420"/>
        <label>1</label>
        <note>catalytic</note>
    </ligand>
</feature>
<reference evidence="9" key="3">
    <citation type="submission" date="2023-06" db="EMBL/GenBank/DDBJ databases">
        <title>Pangenomics reveal diversification of enzyme families and niche specialization in globally abundant SAR202 bacteria.</title>
        <authorList>
            <person name="Saw J.H.W."/>
        </authorList>
    </citation>
    <scope>NUCLEOTIDE SEQUENCE [LARGE SCALE GENOMIC DNA]</scope>
    <source>
        <strain evidence="9">JH1073</strain>
    </source>
</reference>
<dbReference type="SUPFAM" id="SSF56655">
    <property type="entry name" value="Carbohydrate phosphatase"/>
    <property type="match status" value="1"/>
</dbReference>
<sequence>MLLVIRIWSRIRLTETSTDSSFAAASPVTPDELTHIENSVIRAAQEAGEFVASRFGGILEISNKGDKPGKDLVTDVDKASQRLIERIMEETCPDHMLLGEEDPPDEEPEAADWLWVVDPIDGTTNFVNSSPVHAVSVAALYRGEPVAAAIWIPWPNDAGNLLMHARKGNGTWVGDTQVHVHKSSESGEPISGVLSARPGWVRRMFNVQKPLEGHFGEIRVGGSACYEQFMVANGTMQYALTGFAMAWDFAAAILLVKESGGKIMAASSSPEFVDFDGWAKGYANDSATYGRIRKWRGLLLSGSPDTVEFVARNLRPKRRGLLGKLSSLFGS</sequence>
<gene>
    <name evidence="7" type="ORF">GKO46_10690</name>
    <name evidence="8" type="ORF">GKO48_10850</name>
</gene>
<feature type="binding site" evidence="6">
    <location>
        <position position="120"/>
    </location>
    <ligand>
        <name>Mg(2+)</name>
        <dbReference type="ChEBI" id="CHEBI:18420"/>
        <label>1</label>
        <note>catalytic</note>
    </ligand>
</feature>
<dbReference type="GO" id="GO:0008934">
    <property type="term" value="F:inositol monophosphate 1-phosphatase activity"/>
    <property type="evidence" value="ECO:0007669"/>
    <property type="project" value="TreeGrafter"/>
</dbReference>
<dbReference type="EMBL" id="CP046147">
    <property type="protein sequence ID" value="WFG40096.1"/>
    <property type="molecule type" value="Genomic_DNA"/>
</dbReference>
<dbReference type="Pfam" id="PF00459">
    <property type="entry name" value="Inositol_P"/>
    <property type="match status" value="1"/>
</dbReference>
<dbReference type="GO" id="GO:0007165">
    <property type="term" value="P:signal transduction"/>
    <property type="evidence" value="ECO:0007669"/>
    <property type="project" value="TreeGrafter"/>
</dbReference>
<evidence type="ECO:0000256" key="5">
    <source>
        <dbReference type="ARBA" id="ARBA00022842"/>
    </source>
</evidence>
<feature type="binding site" evidence="6">
    <location>
        <position position="118"/>
    </location>
    <ligand>
        <name>Mg(2+)</name>
        <dbReference type="ChEBI" id="CHEBI:18420"/>
        <label>1</label>
        <note>catalytic</note>
    </ligand>
</feature>
<dbReference type="PANTHER" id="PTHR20854">
    <property type="entry name" value="INOSITOL MONOPHOSPHATASE"/>
    <property type="match status" value="1"/>
</dbReference>
<dbReference type="InterPro" id="IPR020583">
    <property type="entry name" value="Inositol_monoP_metal-BS"/>
</dbReference>
<dbReference type="Gene3D" id="3.40.190.80">
    <property type="match status" value="1"/>
</dbReference>
<accession>A0AAJ5ZJW6</accession>
<reference evidence="8" key="2">
    <citation type="journal article" date="2023" name="Nat. Commun.">
        <title>Cultivation of marine bacteria of the SAR202 clade.</title>
        <authorList>
            <person name="Lim Y."/>
            <person name="Seo J.H."/>
            <person name="Giovannoni S.J."/>
            <person name="Kang I."/>
            <person name="Cho J.C."/>
        </authorList>
    </citation>
    <scope>NUCLEOTIDE SEQUENCE</scope>
    <source>
        <strain evidence="8">JH1073</strain>
    </source>
</reference>
<dbReference type="InterPro" id="IPR020550">
    <property type="entry name" value="Inositol_monophosphatase_CS"/>
</dbReference>
<keyword evidence="3 6" id="KW-0479">Metal-binding</keyword>
<dbReference type="EC" id="3.1.3.25" evidence="2"/>
<evidence type="ECO:0000313" key="8">
    <source>
        <dbReference type="EMBL" id="WFG40096.1"/>
    </source>
</evidence>
<comment type="cofactor">
    <cofactor evidence="6">
        <name>Mg(2+)</name>
        <dbReference type="ChEBI" id="CHEBI:18420"/>
    </cofactor>
</comment>
<proteinExistence type="predicted"/>
<dbReference type="InterPro" id="IPR000760">
    <property type="entry name" value="Inositol_monophosphatase-like"/>
</dbReference>
<organism evidence="8 9">
    <name type="scientific">Candidatus Lucifugimonas marina</name>
    <dbReference type="NCBI Taxonomy" id="3038979"/>
    <lineage>
        <taxon>Bacteria</taxon>
        <taxon>Bacillati</taxon>
        <taxon>Chloroflexota</taxon>
        <taxon>Dehalococcoidia</taxon>
        <taxon>SAR202 cluster</taxon>
        <taxon>Candidatus Lucifugimonadales</taxon>
        <taxon>Candidatus Lucifugimonadaceae</taxon>
        <taxon>Candidatus Lucifugimonas</taxon>
    </lineage>
</organism>
<dbReference type="Proteomes" id="UP001219901">
    <property type="component" value="Chromosome"/>
</dbReference>
<dbReference type="PROSITE" id="PS00630">
    <property type="entry name" value="IMP_2"/>
    <property type="match status" value="1"/>
</dbReference>
<evidence type="ECO:0000313" key="10">
    <source>
        <dbReference type="Proteomes" id="UP001321249"/>
    </source>
</evidence>
<evidence type="ECO:0000256" key="1">
    <source>
        <dbReference type="ARBA" id="ARBA00001033"/>
    </source>
</evidence>